<dbReference type="Proteomes" id="UP000626109">
    <property type="component" value="Unassembled WGS sequence"/>
</dbReference>
<dbReference type="EMBL" id="CAJNNW010024505">
    <property type="protein sequence ID" value="CAE8672855.1"/>
    <property type="molecule type" value="Genomic_DNA"/>
</dbReference>
<feature type="region of interest" description="Disordered" evidence="1">
    <location>
        <begin position="1"/>
        <end position="34"/>
    </location>
</feature>
<proteinExistence type="predicted"/>
<evidence type="ECO:0000313" key="2">
    <source>
        <dbReference type="EMBL" id="CAE8672855.1"/>
    </source>
</evidence>
<organism evidence="2 3">
    <name type="scientific">Polarella glacialis</name>
    <name type="common">Dinoflagellate</name>
    <dbReference type="NCBI Taxonomy" id="89957"/>
    <lineage>
        <taxon>Eukaryota</taxon>
        <taxon>Sar</taxon>
        <taxon>Alveolata</taxon>
        <taxon>Dinophyceae</taxon>
        <taxon>Suessiales</taxon>
        <taxon>Suessiaceae</taxon>
        <taxon>Polarella</taxon>
    </lineage>
</organism>
<evidence type="ECO:0000256" key="1">
    <source>
        <dbReference type="SAM" id="MobiDB-lite"/>
    </source>
</evidence>
<protein>
    <submittedName>
        <fullName evidence="2">Uncharacterized protein</fullName>
    </submittedName>
</protein>
<dbReference type="AlphaFoldDB" id="A0A813JCB6"/>
<gene>
    <name evidence="2" type="ORF">PGLA2088_LOCUS18257</name>
</gene>
<name>A0A813JCB6_POLGL</name>
<reference evidence="2" key="1">
    <citation type="submission" date="2021-02" db="EMBL/GenBank/DDBJ databases">
        <authorList>
            <person name="Dougan E. K."/>
            <person name="Rhodes N."/>
            <person name="Thang M."/>
            <person name="Chan C."/>
        </authorList>
    </citation>
    <scope>NUCLEOTIDE SEQUENCE</scope>
</reference>
<feature type="compositionally biased region" description="Polar residues" evidence="1">
    <location>
        <begin position="22"/>
        <end position="31"/>
    </location>
</feature>
<accession>A0A813JCB6</accession>
<evidence type="ECO:0000313" key="3">
    <source>
        <dbReference type="Proteomes" id="UP000626109"/>
    </source>
</evidence>
<comment type="caution">
    <text evidence="2">The sequence shown here is derived from an EMBL/GenBank/DDBJ whole genome shotgun (WGS) entry which is preliminary data.</text>
</comment>
<feature type="region of interest" description="Disordered" evidence="1">
    <location>
        <begin position="79"/>
        <end position="103"/>
    </location>
</feature>
<sequence length="103" mass="10858">MVPWTAARSAPRRSEASPSGRVQGQASLQSPRSRRCRVASIIIALLGVSWCCRKRLSSANQPRAFSGVAKLLPSFPSAGAQDVQRRPAGGGLFQDLEAGPPGC</sequence>